<name>A0A1X1RLI7_MYCCE</name>
<accession>A0A1X1RLI7</accession>
<dbReference type="PANTHER" id="PTHR11066">
    <property type="entry name" value="ACYL-COA THIOESTERASE"/>
    <property type="match status" value="1"/>
</dbReference>
<dbReference type="GO" id="GO:0005829">
    <property type="term" value="C:cytosol"/>
    <property type="evidence" value="ECO:0007669"/>
    <property type="project" value="TreeGrafter"/>
</dbReference>
<dbReference type="GO" id="GO:0047617">
    <property type="term" value="F:fatty acyl-CoA hydrolase activity"/>
    <property type="evidence" value="ECO:0007669"/>
    <property type="project" value="InterPro"/>
</dbReference>
<dbReference type="OrthoDB" id="9781019at2"/>
<evidence type="ECO:0000259" key="1">
    <source>
        <dbReference type="Pfam" id="PF20789"/>
    </source>
</evidence>
<dbReference type="SUPFAM" id="SSF54637">
    <property type="entry name" value="Thioesterase/thiol ester dehydrase-isomerase"/>
    <property type="match status" value="1"/>
</dbReference>
<dbReference type="AlphaFoldDB" id="A0A1X1RLI7"/>
<dbReference type="InterPro" id="IPR029069">
    <property type="entry name" value="HotDog_dom_sf"/>
</dbReference>
<gene>
    <name evidence="2" type="ORF">AWB95_19105</name>
</gene>
<evidence type="ECO:0000313" key="2">
    <source>
        <dbReference type="EMBL" id="ORV08644.1"/>
    </source>
</evidence>
<dbReference type="Gene3D" id="3.10.129.10">
    <property type="entry name" value="Hotdog Thioesterase"/>
    <property type="match status" value="1"/>
</dbReference>
<dbReference type="InterPro" id="IPR003703">
    <property type="entry name" value="Acyl_CoA_thio"/>
</dbReference>
<dbReference type="Pfam" id="PF20789">
    <property type="entry name" value="4HBT_3C"/>
    <property type="match status" value="1"/>
</dbReference>
<sequence length="176" mass="19224">MHVAEDGPEHQNSDPVPPVLGEEHRVALDLIPWETRSADDLDASAAGPPQFEMWMRTPPVDADLAPALTAYATDLALIGTALRPLEGFNQCGNGTAFTSAVTSHTLWFHRPFRTDQWLLLRQHSPVLAHGRCFGRGDVRCDDGTLVAATPRRHSCVSTSDGRAQGNSFAYRTIIPI</sequence>
<dbReference type="Proteomes" id="UP000193907">
    <property type="component" value="Unassembled WGS sequence"/>
</dbReference>
<reference evidence="2 3" key="1">
    <citation type="submission" date="2016-01" db="EMBL/GenBank/DDBJ databases">
        <title>The new phylogeny of the genus Mycobacterium.</title>
        <authorList>
            <person name="Tarcisio F."/>
            <person name="Conor M."/>
            <person name="Antonella G."/>
            <person name="Elisabetta G."/>
            <person name="Giulia F.S."/>
            <person name="Sara T."/>
            <person name="Anna F."/>
            <person name="Clotilde B."/>
            <person name="Roberto B."/>
            <person name="Veronica D.S."/>
            <person name="Fabio R."/>
            <person name="Monica P."/>
            <person name="Olivier J."/>
            <person name="Enrico T."/>
            <person name="Nicola S."/>
        </authorList>
    </citation>
    <scope>NUCLEOTIDE SEQUENCE [LARGE SCALE GENOMIC DNA]</scope>
    <source>
        <strain evidence="2 3">DSM 44243</strain>
    </source>
</reference>
<keyword evidence="3" id="KW-1185">Reference proteome</keyword>
<evidence type="ECO:0000313" key="3">
    <source>
        <dbReference type="Proteomes" id="UP000193907"/>
    </source>
</evidence>
<dbReference type="InterPro" id="IPR049450">
    <property type="entry name" value="ACOT8-like_C"/>
</dbReference>
<dbReference type="GO" id="GO:0006637">
    <property type="term" value="P:acyl-CoA metabolic process"/>
    <property type="evidence" value="ECO:0007669"/>
    <property type="project" value="InterPro"/>
</dbReference>
<dbReference type="STRING" id="28045.AWB95_19105"/>
<dbReference type="RefSeq" id="WP_062540045.1">
    <property type="nucleotide sequence ID" value="NZ_BBUN01000163.1"/>
</dbReference>
<dbReference type="PANTHER" id="PTHR11066:SF34">
    <property type="entry name" value="ACYL-COENZYME A THIOESTERASE 8"/>
    <property type="match status" value="1"/>
</dbReference>
<dbReference type="EMBL" id="LQOM01000044">
    <property type="protein sequence ID" value="ORV08644.1"/>
    <property type="molecule type" value="Genomic_DNA"/>
</dbReference>
<protein>
    <recommendedName>
        <fullName evidence="1">Acyl-CoA thioesterase-like C-terminal domain-containing protein</fullName>
    </recommendedName>
</protein>
<dbReference type="CDD" id="cd03444">
    <property type="entry name" value="Thioesterase_II_repeat1"/>
    <property type="match status" value="1"/>
</dbReference>
<organism evidence="2 3">
    <name type="scientific">Mycobacterium celatum</name>
    <dbReference type="NCBI Taxonomy" id="28045"/>
    <lineage>
        <taxon>Bacteria</taxon>
        <taxon>Bacillati</taxon>
        <taxon>Actinomycetota</taxon>
        <taxon>Actinomycetes</taxon>
        <taxon>Mycobacteriales</taxon>
        <taxon>Mycobacteriaceae</taxon>
        <taxon>Mycobacterium</taxon>
    </lineage>
</organism>
<proteinExistence type="predicted"/>
<dbReference type="GO" id="GO:0009062">
    <property type="term" value="P:fatty acid catabolic process"/>
    <property type="evidence" value="ECO:0007669"/>
    <property type="project" value="TreeGrafter"/>
</dbReference>
<feature type="domain" description="Acyl-CoA thioesterase-like C-terminal" evidence="1">
    <location>
        <begin position="29"/>
        <end position="148"/>
    </location>
</feature>
<comment type="caution">
    <text evidence="2">The sequence shown here is derived from an EMBL/GenBank/DDBJ whole genome shotgun (WGS) entry which is preliminary data.</text>
</comment>